<dbReference type="InterPro" id="IPR003959">
    <property type="entry name" value="ATPase_AAA_core"/>
</dbReference>
<protein>
    <recommendedName>
        <fullName evidence="17">P-loop containing nucleoside triphosphate hydrolase protein</fullName>
    </recommendedName>
</protein>
<dbReference type="InterPro" id="IPR050747">
    <property type="entry name" value="Mitochondrial_chaperone_BCS1"/>
</dbReference>
<keyword evidence="9" id="KW-0496">Mitochondrion</keyword>
<dbReference type="SMART" id="SM01024">
    <property type="entry name" value="BCS1_N"/>
    <property type="match status" value="1"/>
</dbReference>
<dbReference type="Pfam" id="PF25426">
    <property type="entry name" value="AAA_lid_BCS1"/>
    <property type="match status" value="1"/>
</dbReference>
<evidence type="ECO:0000256" key="8">
    <source>
        <dbReference type="ARBA" id="ARBA00022989"/>
    </source>
</evidence>
<keyword evidence="16" id="KW-1185">Reference proteome</keyword>
<evidence type="ECO:0000313" key="16">
    <source>
        <dbReference type="Proteomes" id="UP000275078"/>
    </source>
</evidence>
<keyword evidence="3" id="KW-0812">Transmembrane</keyword>
<dbReference type="SUPFAM" id="SSF52540">
    <property type="entry name" value="P-loop containing nucleoside triphosphate hydrolases"/>
    <property type="match status" value="1"/>
</dbReference>
<comment type="catalytic activity">
    <reaction evidence="11">
        <text>ATP + H2O = ADP + phosphate + H(+)</text>
        <dbReference type="Rhea" id="RHEA:13065"/>
        <dbReference type="ChEBI" id="CHEBI:15377"/>
        <dbReference type="ChEBI" id="CHEBI:15378"/>
        <dbReference type="ChEBI" id="CHEBI:30616"/>
        <dbReference type="ChEBI" id="CHEBI:43474"/>
        <dbReference type="ChEBI" id="CHEBI:456216"/>
    </reaction>
    <physiologicalReaction direction="left-to-right" evidence="11">
        <dbReference type="Rhea" id="RHEA:13066"/>
    </physiologicalReaction>
</comment>
<keyword evidence="6" id="KW-0378">Hydrolase</keyword>
<dbReference type="PANTHER" id="PTHR23070">
    <property type="entry name" value="BCS1 AAA-TYPE ATPASE"/>
    <property type="match status" value="1"/>
</dbReference>
<evidence type="ECO:0008006" key="17">
    <source>
        <dbReference type="Google" id="ProtNLM"/>
    </source>
</evidence>
<dbReference type="Gene3D" id="3.40.50.300">
    <property type="entry name" value="P-loop containing nucleotide triphosphate hydrolases"/>
    <property type="match status" value="1"/>
</dbReference>
<dbReference type="InterPro" id="IPR057495">
    <property type="entry name" value="AAA_lid_BCS1"/>
</dbReference>
<evidence type="ECO:0000259" key="13">
    <source>
        <dbReference type="SMART" id="SM00382"/>
    </source>
</evidence>
<reference evidence="15 16" key="1">
    <citation type="journal article" date="2018" name="Nat. Ecol. Evol.">
        <title>Pezizomycetes genomes reveal the molecular basis of ectomycorrhizal truffle lifestyle.</title>
        <authorList>
            <person name="Murat C."/>
            <person name="Payen T."/>
            <person name="Noel B."/>
            <person name="Kuo A."/>
            <person name="Morin E."/>
            <person name="Chen J."/>
            <person name="Kohler A."/>
            <person name="Krizsan K."/>
            <person name="Balestrini R."/>
            <person name="Da Silva C."/>
            <person name="Montanini B."/>
            <person name="Hainaut M."/>
            <person name="Levati E."/>
            <person name="Barry K.W."/>
            <person name="Belfiori B."/>
            <person name="Cichocki N."/>
            <person name="Clum A."/>
            <person name="Dockter R.B."/>
            <person name="Fauchery L."/>
            <person name="Guy J."/>
            <person name="Iotti M."/>
            <person name="Le Tacon F."/>
            <person name="Lindquist E.A."/>
            <person name="Lipzen A."/>
            <person name="Malagnac F."/>
            <person name="Mello A."/>
            <person name="Molinier V."/>
            <person name="Miyauchi S."/>
            <person name="Poulain J."/>
            <person name="Riccioni C."/>
            <person name="Rubini A."/>
            <person name="Sitrit Y."/>
            <person name="Splivallo R."/>
            <person name="Traeger S."/>
            <person name="Wang M."/>
            <person name="Zifcakova L."/>
            <person name="Wipf D."/>
            <person name="Zambonelli A."/>
            <person name="Paolocci F."/>
            <person name="Nowrousian M."/>
            <person name="Ottonello S."/>
            <person name="Baldrian P."/>
            <person name="Spatafora J.W."/>
            <person name="Henrissat B."/>
            <person name="Nagy L.G."/>
            <person name="Aury J.M."/>
            <person name="Wincker P."/>
            <person name="Grigoriev I.V."/>
            <person name="Bonfante P."/>
            <person name="Martin F.M."/>
        </authorList>
    </citation>
    <scope>NUCLEOTIDE SEQUENCE [LARGE SCALE GENOMIC DNA]</scope>
    <source>
        <strain evidence="15 16">RN42</strain>
    </source>
</reference>
<dbReference type="CDD" id="cd19510">
    <property type="entry name" value="RecA-like_BCS1"/>
    <property type="match status" value="1"/>
</dbReference>
<evidence type="ECO:0000259" key="14">
    <source>
        <dbReference type="SMART" id="SM01024"/>
    </source>
</evidence>
<dbReference type="Proteomes" id="UP000275078">
    <property type="component" value="Unassembled WGS sequence"/>
</dbReference>
<dbReference type="InterPro" id="IPR003960">
    <property type="entry name" value="ATPase_AAA_CS"/>
</dbReference>
<evidence type="ECO:0000313" key="15">
    <source>
        <dbReference type="EMBL" id="RPA83341.1"/>
    </source>
</evidence>
<evidence type="ECO:0000256" key="1">
    <source>
        <dbReference type="ARBA" id="ARBA00004434"/>
    </source>
</evidence>
<dbReference type="Pfam" id="PF08740">
    <property type="entry name" value="BCS1_N"/>
    <property type="match status" value="1"/>
</dbReference>
<dbReference type="PROSITE" id="PS00674">
    <property type="entry name" value="AAA"/>
    <property type="match status" value="1"/>
</dbReference>
<comment type="similarity">
    <text evidence="2">Belongs to the AAA ATPase family. BCS1 subfamily.</text>
</comment>
<proteinExistence type="inferred from homology"/>
<dbReference type="OrthoDB" id="10251412at2759"/>
<evidence type="ECO:0000256" key="3">
    <source>
        <dbReference type="ARBA" id="ARBA00022692"/>
    </source>
</evidence>
<comment type="subcellular location">
    <subcellularLocation>
        <location evidence="1">Mitochondrion inner membrane</location>
        <topology evidence="1">Single-pass membrane protein</topology>
    </subcellularLocation>
</comment>
<keyword evidence="8" id="KW-1133">Transmembrane helix</keyword>
<evidence type="ECO:0000256" key="12">
    <source>
        <dbReference type="RuleBase" id="RU003651"/>
    </source>
</evidence>
<gene>
    <name evidence="15" type="ORF">BJ508DRAFT_413540</name>
</gene>
<evidence type="ECO:0000256" key="10">
    <source>
        <dbReference type="ARBA" id="ARBA00023136"/>
    </source>
</evidence>
<keyword evidence="10" id="KW-0472">Membrane</keyword>
<dbReference type="SMART" id="SM00382">
    <property type="entry name" value="AAA"/>
    <property type="match status" value="1"/>
</dbReference>
<keyword evidence="7 12" id="KW-0067">ATP-binding</keyword>
<dbReference type="STRING" id="1160509.A0A3N4IGN7"/>
<name>A0A3N4IGN7_ASCIM</name>
<dbReference type="GO" id="GO:0005524">
    <property type="term" value="F:ATP binding"/>
    <property type="evidence" value="ECO:0007669"/>
    <property type="project" value="UniProtKB-KW"/>
</dbReference>
<evidence type="ECO:0000256" key="5">
    <source>
        <dbReference type="ARBA" id="ARBA00022792"/>
    </source>
</evidence>
<dbReference type="GO" id="GO:0005743">
    <property type="term" value="C:mitochondrial inner membrane"/>
    <property type="evidence" value="ECO:0007669"/>
    <property type="project" value="UniProtKB-SubCell"/>
</dbReference>
<feature type="domain" description="BCS1 N-terminal" evidence="14">
    <location>
        <begin position="1"/>
        <end position="167"/>
    </location>
</feature>
<evidence type="ECO:0000256" key="2">
    <source>
        <dbReference type="ARBA" id="ARBA00007448"/>
    </source>
</evidence>
<evidence type="ECO:0000256" key="7">
    <source>
        <dbReference type="ARBA" id="ARBA00022840"/>
    </source>
</evidence>
<feature type="domain" description="AAA+ ATPase" evidence="13">
    <location>
        <begin position="198"/>
        <end position="331"/>
    </location>
</feature>
<dbReference type="InterPro" id="IPR003593">
    <property type="entry name" value="AAA+_ATPase"/>
</dbReference>
<dbReference type="InterPro" id="IPR027417">
    <property type="entry name" value="P-loop_NTPase"/>
</dbReference>
<dbReference type="GO" id="GO:0034551">
    <property type="term" value="P:mitochondrial respiratory chain complex III assembly"/>
    <property type="evidence" value="ECO:0007669"/>
    <property type="project" value="UniProtKB-ARBA"/>
</dbReference>
<evidence type="ECO:0000256" key="4">
    <source>
        <dbReference type="ARBA" id="ARBA00022741"/>
    </source>
</evidence>
<sequence length="447" mass="50351">MLVTLEIPSKDKSYHWFLNWMAYHQEVQAMQKKDATLKPKGLLARFKPGSRHLAVETRYVQHDNGSVSTHFLLVPGPGNHILNYKNTLISVERARDGKIMDLSTGTPFETVLLKTLYRDRSVFTELLAEAQDLALQQTQGKTVIYTAWGTEWRPFGPPRRKRTVESVVLDKGVKEKIVEDVSNFLKSGSWYTDRGIPYRRGYLLYGPPGSGKTSFIQALAAEFDYNICVLNLSERGLTDDRLNHLITNMPDRSIILLEDVDAAFSNRRVQTDEHGYRGANVTFSGLLNALDGVASSEERIVFLTTNWRGRLDHALIRPGRVDLSVELGWATRYQVETMWERFYGDGAFEGVPVDGLDVEAKIREGKELKPVFINRLKELGLLPEDGKSHVQISPEDTGPVPTEEEIRERGGRVNGVSTAQLQGLFVFNKGDPQGALRGLDEFMVEGK</sequence>
<dbReference type="GO" id="GO:0016887">
    <property type="term" value="F:ATP hydrolysis activity"/>
    <property type="evidence" value="ECO:0007669"/>
    <property type="project" value="InterPro"/>
</dbReference>
<dbReference type="Pfam" id="PF00004">
    <property type="entry name" value="AAA"/>
    <property type="match status" value="1"/>
</dbReference>
<dbReference type="EMBL" id="ML119665">
    <property type="protein sequence ID" value="RPA83341.1"/>
    <property type="molecule type" value="Genomic_DNA"/>
</dbReference>
<keyword evidence="5" id="KW-0999">Mitochondrion inner membrane</keyword>
<organism evidence="15 16">
    <name type="scientific">Ascobolus immersus RN42</name>
    <dbReference type="NCBI Taxonomy" id="1160509"/>
    <lineage>
        <taxon>Eukaryota</taxon>
        <taxon>Fungi</taxon>
        <taxon>Dikarya</taxon>
        <taxon>Ascomycota</taxon>
        <taxon>Pezizomycotina</taxon>
        <taxon>Pezizomycetes</taxon>
        <taxon>Pezizales</taxon>
        <taxon>Ascobolaceae</taxon>
        <taxon>Ascobolus</taxon>
    </lineage>
</organism>
<dbReference type="InterPro" id="IPR014851">
    <property type="entry name" value="BCS1_N"/>
</dbReference>
<evidence type="ECO:0000256" key="6">
    <source>
        <dbReference type="ARBA" id="ARBA00022801"/>
    </source>
</evidence>
<keyword evidence="4 12" id="KW-0547">Nucleotide-binding</keyword>
<evidence type="ECO:0000256" key="9">
    <source>
        <dbReference type="ARBA" id="ARBA00023128"/>
    </source>
</evidence>
<accession>A0A3N4IGN7</accession>
<evidence type="ECO:0000256" key="11">
    <source>
        <dbReference type="ARBA" id="ARBA00048778"/>
    </source>
</evidence>
<dbReference type="AlphaFoldDB" id="A0A3N4IGN7"/>
<dbReference type="FunFam" id="3.40.50.300:FF:000768">
    <property type="entry name" value="Probable mitochondrial chaperone bcs1"/>
    <property type="match status" value="1"/>
</dbReference>